<evidence type="ECO:0000256" key="3">
    <source>
        <dbReference type="ARBA" id="ARBA00022512"/>
    </source>
</evidence>
<dbReference type="SUPFAM" id="SSF51126">
    <property type="entry name" value="Pectin lyase-like"/>
    <property type="match status" value="1"/>
</dbReference>
<evidence type="ECO:0000256" key="4">
    <source>
        <dbReference type="ARBA" id="ARBA00022801"/>
    </source>
</evidence>
<protein>
    <submittedName>
        <fullName evidence="7">Polygalacturonase</fullName>
    </submittedName>
</protein>
<evidence type="ECO:0000256" key="2">
    <source>
        <dbReference type="ARBA" id="ARBA00008834"/>
    </source>
</evidence>
<evidence type="ECO:0000313" key="7">
    <source>
        <dbReference type="EMBL" id="AES68154.1"/>
    </source>
</evidence>
<comment type="similarity">
    <text evidence="2 6">Belongs to the glycosyl hydrolase 28 family.</text>
</comment>
<evidence type="ECO:0000256" key="5">
    <source>
        <dbReference type="ARBA" id="ARBA00023295"/>
    </source>
</evidence>
<dbReference type="InterPro" id="IPR000743">
    <property type="entry name" value="Glyco_hydro_28"/>
</dbReference>
<keyword evidence="3" id="KW-0964">Secreted</keyword>
<reference evidence="7 9" key="2">
    <citation type="journal article" date="2014" name="BMC Genomics">
        <title>An improved genome release (version Mt4.0) for the model legume Medicago truncatula.</title>
        <authorList>
            <person name="Tang H."/>
            <person name="Krishnakumar V."/>
            <person name="Bidwell S."/>
            <person name="Rosen B."/>
            <person name="Chan A."/>
            <person name="Zhou S."/>
            <person name="Gentzbittel L."/>
            <person name="Childs K.L."/>
            <person name="Yandell M."/>
            <person name="Gundlach H."/>
            <person name="Mayer K.F."/>
            <person name="Schwartz D.C."/>
            <person name="Town C.D."/>
        </authorList>
    </citation>
    <scope>GENOME REANNOTATION</scope>
    <source>
        <strain evidence="8 9">cv. Jemalong A17</strain>
    </source>
</reference>
<evidence type="ECO:0000313" key="9">
    <source>
        <dbReference type="Proteomes" id="UP000002051"/>
    </source>
</evidence>
<comment type="subcellular location">
    <subcellularLocation>
        <location evidence="1">Secreted</location>
        <location evidence="1">Cell wall</location>
    </subcellularLocation>
</comment>
<dbReference type="Pfam" id="PF00295">
    <property type="entry name" value="Glyco_hydro_28"/>
    <property type="match status" value="1"/>
</dbReference>
<dbReference type="Gene3D" id="2.160.20.10">
    <property type="entry name" value="Single-stranded right-handed beta-helix, Pectin lyase-like"/>
    <property type="match status" value="1"/>
</dbReference>
<sequence>MLQTPSLVVLDKELVFESLIRMNDDGEDVENINVKNCTFYNTSDCVRIKTWASQLKKMLSAFLIYL</sequence>
<proteinExistence type="inferred from homology"/>
<evidence type="ECO:0000256" key="1">
    <source>
        <dbReference type="ARBA" id="ARBA00004191"/>
    </source>
</evidence>
<dbReference type="GO" id="GO:0004650">
    <property type="term" value="F:polygalacturonase activity"/>
    <property type="evidence" value="ECO:0007669"/>
    <property type="project" value="InterPro"/>
</dbReference>
<dbReference type="HOGENOM" id="CLU_2834951_0_0_1"/>
<evidence type="ECO:0000256" key="6">
    <source>
        <dbReference type="RuleBase" id="RU361169"/>
    </source>
</evidence>
<keyword evidence="3" id="KW-0134">Cell wall</keyword>
<dbReference type="EMBL" id="CM001218">
    <property type="protein sequence ID" value="AES68154.1"/>
    <property type="molecule type" value="Genomic_DNA"/>
</dbReference>
<dbReference type="EnsemblPlants" id="AES68154">
    <property type="protein sequence ID" value="AES68154"/>
    <property type="gene ID" value="MTR_2g103830"/>
</dbReference>
<name>G7II67_MEDTR</name>
<dbReference type="InterPro" id="IPR012334">
    <property type="entry name" value="Pectin_lyas_fold"/>
</dbReference>
<evidence type="ECO:0000313" key="8">
    <source>
        <dbReference type="EnsemblPlants" id="AES68154"/>
    </source>
</evidence>
<keyword evidence="4 6" id="KW-0378">Hydrolase</keyword>
<accession>G7II67</accession>
<gene>
    <name evidence="7" type="ordered locus">MTR_2g103830</name>
</gene>
<dbReference type="Proteomes" id="UP000002051">
    <property type="component" value="Chromosome 2"/>
</dbReference>
<dbReference type="GO" id="GO:0005975">
    <property type="term" value="P:carbohydrate metabolic process"/>
    <property type="evidence" value="ECO:0007669"/>
    <property type="project" value="InterPro"/>
</dbReference>
<keyword evidence="5 6" id="KW-0326">Glycosidase</keyword>
<keyword evidence="9" id="KW-1185">Reference proteome</keyword>
<organism evidence="7 9">
    <name type="scientific">Medicago truncatula</name>
    <name type="common">Barrel medic</name>
    <name type="synonym">Medicago tribuloides</name>
    <dbReference type="NCBI Taxonomy" id="3880"/>
    <lineage>
        <taxon>Eukaryota</taxon>
        <taxon>Viridiplantae</taxon>
        <taxon>Streptophyta</taxon>
        <taxon>Embryophyta</taxon>
        <taxon>Tracheophyta</taxon>
        <taxon>Spermatophyta</taxon>
        <taxon>Magnoliopsida</taxon>
        <taxon>eudicotyledons</taxon>
        <taxon>Gunneridae</taxon>
        <taxon>Pentapetalae</taxon>
        <taxon>rosids</taxon>
        <taxon>fabids</taxon>
        <taxon>Fabales</taxon>
        <taxon>Fabaceae</taxon>
        <taxon>Papilionoideae</taxon>
        <taxon>50 kb inversion clade</taxon>
        <taxon>NPAAA clade</taxon>
        <taxon>Hologalegina</taxon>
        <taxon>IRL clade</taxon>
        <taxon>Trifolieae</taxon>
        <taxon>Medicago</taxon>
    </lineage>
</organism>
<dbReference type="InterPro" id="IPR011050">
    <property type="entry name" value="Pectin_lyase_fold/virulence"/>
</dbReference>
<dbReference type="PaxDb" id="3880-AES68154"/>
<reference evidence="7 9" key="1">
    <citation type="journal article" date="2011" name="Nature">
        <title>The Medicago genome provides insight into the evolution of rhizobial symbioses.</title>
        <authorList>
            <person name="Young N.D."/>
            <person name="Debelle F."/>
            <person name="Oldroyd G.E."/>
            <person name="Geurts R."/>
            <person name="Cannon S.B."/>
            <person name="Udvardi M.K."/>
            <person name="Benedito V.A."/>
            <person name="Mayer K.F."/>
            <person name="Gouzy J."/>
            <person name="Schoof H."/>
            <person name="Van de Peer Y."/>
            <person name="Proost S."/>
            <person name="Cook D.R."/>
            <person name="Meyers B.C."/>
            <person name="Spannagl M."/>
            <person name="Cheung F."/>
            <person name="De Mita S."/>
            <person name="Krishnakumar V."/>
            <person name="Gundlach H."/>
            <person name="Zhou S."/>
            <person name="Mudge J."/>
            <person name="Bharti A.K."/>
            <person name="Murray J.D."/>
            <person name="Naoumkina M.A."/>
            <person name="Rosen B."/>
            <person name="Silverstein K.A."/>
            <person name="Tang H."/>
            <person name="Rombauts S."/>
            <person name="Zhao P.X."/>
            <person name="Zhou P."/>
            <person name="Barbe V."/>
            <person name="Bardou P."/>
            <person name="Bechner M."/>
            <person name="Bellec A."/>
            <person name="Berger A."/>
            <person name="Berges H."/>
            <person name="Bidwell S."/>
            <person name="Bisseling T."/>
            <person name="Choisne N."/>
            <person name="Couloux A."/>
            <person name="Denny R."/>
            <person name="Deshpande S."/>
            <person name="Dai X."/>
            <person name="Doyle J.J."/>
            <person name="Dudez A.M."/>
            <person name="Farmer A.D."/>
            <person name="Fouteau S."/>
            <person name="Franken C."/>
            <person name="Gibelin C."/>
            <person name="Gish J."/>
            <person name="Goldstein S."/>
            <person name="Gonzalez A.J."/>
            <person name="Green P.J."/>
            <person name="Hallab A."/>
            <person name="Hartog M."/>
            <person name="Hua A."/>
            <person name="Humphray S.J."/>
            <person name="Jeong D.H."/>
            <person name="Jing Y."/>
            <person name="Jocker A."/>
            <person name="Kenton S.M."/>
            <person name="Kim D.J."/>
            <person name="Klee K."/>
            <person name="Lai H."/>
            <person name="Lang C."/>
            <person name="Lin S."/>
            <person name="Macmil S.L."/>
            <person name="Magdelenat G."/>
            <person name="Matthews L."/>
            <person name="McCorrison J."/>
            <person name="Monaghan E.L."/>
            <person name="Mun J.H."/>
            <person name="Najar F.Z."/>
            <person name="Nicholson C."/>
            <person name="Noirot C."/>
            <person name="O'Bleness M."/>
            <person name="Paule C.R."/>
            <person name="Poulain J."/>
            <person name="Prion F."/>
            <person name="Qin B."/>
            <person name="Qu C."/>
            <person name="Retzel E.F."/>
            <person name="Riddle C."/>
            <person name="Sallet E."/>
            <person name="Samain S."/>
            <person name="Samson N."/>
            <person name="Sanders I."/>
            <person name="Saurat O."/>
            <person name="Scarpelli C."/>
            <person name="Schiex T."/>
            <person name="Segurens B."/>
            <person name="Severin A.J."/>
            <person name="Sherrier D.J."/>
            <person name="Shi R."/>
            <person name="Sims S."/>
            <person name="Singer S.R."/>
            <person name="Sinharoy S."/>
            <person name="Sterck L."/>
            <person name="Viollet A."/>
            <person name="Wang B.B."/>
            <person name="Wang K."/>
            <person name="Wang M."/>
            <person name="Wang X."/>
            <person name="Warfsmann J."/>
            <person name="Weissenbach J."/>
            <person name="White D.D."/>
            <person name="White J.D."/>
            <person name="Wiley G.B."/>
            <person name="Wincker P."/>
            <person name="Xing Y."/>
            <person name="Yang L."/>
            <person name="Yao Z."/>
            <person name="Ying F."/>
            <person name="Zhai J."/>
            <person name="Zhou L."/>
            <person name="Zuber A."/>
            <person name="Denarie J."/>
            <person name="Dixon R.A."/>
            <person name="May G.D."/>
            <person name="Schwartz D.C."/>
            <person name="Rogers J."/>
            <person name="Quetier F."/>
            <person name="Town C.D."/>
            <person name="Roe B.A."/>
        </authorList>
    </citation>
    <scope>NUCLEOTIDE SEQUENCE [LARGE SCALE GENOMIC DNA]</scope>
    <source>
        <strain evidence="7">A17</strain>
        <strain evidence="8 9">cv. Jemalong A17</strain>
    </source>
</reference>
<dbReference type="AlphaFoldDB" id="G7II67"/>
<reference evidence="8" key="3">
    <citation type="submission" date="2015-04" db="UniProtKB">
        <authorList>
            <consortium name="EnsemblPlants"/>
        </authorList>
    </citation>
    <scope>IDENTIFICATION</scope>
    <source>
        <strain evidence="8">cv. Jemalong A17</strain>
    </source>
</reference>